<keyword evidence="4" id="KW-1185">Reference proteome</keyword>
<protein>
    <recommendedName>
        <fullName evidence="2">NTF2-like domain-containing protein</fullName>
    </recommendedName>
</protein>
<feature type="domain" description="NTF2-like" evidence="2">
    <location>
        <begin position="22"/>
        <end position="69"/>
    </location>
</feature>
<comment type="caution">
    <text evidence="3">The sequence shown here is derived from an EMBL/GenBank/DDBJ whole genome shotgun (WGS) entry which is preliminary data.</text>
</comment>
<dbReference type="AlphaFoldDB" id="A0A9P1IDF0"/>
<evidence type="ECO:0000313" key="4">
    <source>
        <dbReference type="Proteomes" id="UP001152747"/>
    </source>
</evidence>
<feature type="signal peptide" evidence="1">
    <location>
        <begin position="1"/>
        <end position="18"/>
    </location>
</feature>
<evidence type="ECO:0000313" key="3">
    <source>
        <dbReference type="EMBL" id="CAI5443056.1"/>
    </source>
</evidence>
<proteinExistence type="predicted"/>
<dbReference type="InterPro" id="IPR058721">
    <property type="entry name" value="NTF2_3"/>
</dbReference>
<reference evidence="3" key="1">
    <citation type="submission" date="2022-11" db="EMBL/GenBank/DDBJ databases">
        <authorList>
            <person name="Kikuchi T."/>
        </authorList>
    </citation>
    <scope>NUCLEOTIDE SEQUENCE</scope>
    <source>
        <strain evidence="3">PS1010</strain>
    </source>
</reference>
<evidence type="ECO:0000256" key="1">
    <source>
        <dbReference type="SAM" id="SignalP"/>
    </source>
</evidence>
<evidence type="ECO:0000259" key="2">
    <source>
        <dbReference type="Pfam" id="PF26530"/>
    </source>
</evidence>
<sequence length="134" mass="15208">MQILVFFTILTIFASINADFKEEITELVKEINKAVETEDHQKIAGFFEESASFHDCLANRRKEELVEFVEFGKIEFGRILAISEVDGSNSTFSLRTTTLFSEGDGEIEWILKKNEDGNGTSYRISKGHEICLGF</sequence>
<keyword evidence="1" id="KW-0732">Signal</keyword>
<feature type="chain" id="PRO_5040312141" description="NTF2-like domain-containing protein" evidence="1">
    <location>
        <begin position="19"/>
        <end position="134"/>
    </location>
</feature>
<dbReference type="EMBL" id="CANHGI010000002">
    <property type="protein sequence ID" value="CAI5443056.1"/>
    <property type="molecule type" value="Genomic_DNA"/>
</dbReference>
<name>A0A9P1IDF0_9PELO</name>
<dbReference type="Pfam" id="PF26530">
    <property type="entry name" value="NTF2_3"/>
    <property type="match status" value="1"/>
</dbReference>
<dbReference type="Proteomes" id="UP001152747">
    <property type="component" value="Unassembled WGS sequence"/>
</dbReference>
<gene>
    <name evidence="3" type="ORF">CAMP_LOCUS5693</name>
</gene>
<organism evidence="3 4">
    <name type="scientific">Caenorhabditis angaria</name>
    <dbReference type="NCBI Taxonomy" id="860376"/>
    <lineage>
        <taxon>Eukaryota</taxon>
        <taxon>Metazoa</taxon>
        <taxon>Ecdysozoa</taxon>
        <taxon>Nematoda</taxon>
        <taxon>Chromadorea</taxon>
        <taxon>Rhabditida</taxon>
        <taxon>Rhabditina</taxon>
        <taxon>Rhabditomorpha</taxon>
        <taxon>Rhabditoidea</taxon>
        <taxon>Rhabditidae</taxon>
        <taxon>Peloderinae</taxon>
        <taxon>Caenorhabditis</taxon>
    </lineage>
</organism>
<accession>A0A9P1IDF0</accession>